<dbReference type="Gene3D" id="3.40.50.2300">
    <property type="match status" value="2"/>
</dbReference>
<evidence type="ECO:0000256" key="1">
    <source>
        <dbReference type="ARBA" id="ARBA00010062"/>
    </source>
</evidence>
<dbReference type="AlphaFoldDB" id="A0A915U6R7"/>
<keyword evidence="3 5" id="KW-0732">Signal</keyword>
<dbReference type="CDD" id="cd06342">
    <property type="entry name" value="PBP1_ABC_LIVBP-like"/>
    <property type="match status" value="1"/>
</dbReference>
<dbReference type="Proteomes" id="UP001063350">
    <property type="component" value="Chromosome"/>
</dbReference>
<evidence type="ECO:0000256" key="3">
    <source>
        <dbReference type="ARBA" id="ARBA00022729"/>
    </source>
</evidence>
<feature type="signal peptide" evidence="5">
    <location>
        <begin position="1"/>
        <end position="21"/>
    </location>
</feature>
<accession>A0A915U6R7</accession>
<sequence length="366" mass="38601">MLAAIGGALAGLLMLGQACVAADLKIGIMVPTTGSEATAGKDMENAMKLAVSEINDAGGVLGMQIVTITGDDACDPQQATAAASKLVSSDVTAVVGGYCSGATLPTLKIYGDAGIPMVIPAANSTKLITANPGNAFQINSTGFDQVNTAVDLFKKKGVKRLAIIHQGDGYSEDLARLTREKWTGMGNEVVAYEVVNKGEQDQSALVTRIKSKRPDAVFWTAYYADGAMVIKQLRQAGYRKLIAVGDGSNSPKLLEIAGRAAEGVYCFSNPTVEYLPAAKTFADNYRKTFKQNPDAYAALAYDGMKLMADAITRAGTTDKKAIIKALAETRDFQGIAGPISFTDKNTLAKSNFVILVAKGGKWTLYQ</sequence>
<evidence type="ECO:0000256" key="4">
    <source>
        <dbReference type="ARBA" id="ARBA00022970"/>
    </source>
</evidence>
<evidence type="ECO:0000259" key="6">
    <source>
        <dbReference type="Pfam" id="PF13458"/>
    </source>
</evidence>
<dbReference type="InterPro" id="IPR028081">
    <property type="entry name" value="Leu-bd"/>
</dbReference>
<keyword evidence="4" id="KW-0029">Amino-acid transport</keyword>
<evidence type="ECO:0000256" key="5">
    <source>
        <dbReference type="SAM" id="SignalP"/>
    </source>
</evidence>
<organism evidence="7 8">
    <name type="scientific">Desulfolithobacter dissulfuricans</name>
    <dbReference type="NCBI Taxonomy" id="2795293"/>
    <lineage>
        <taxon>Bacteria</taxon>
        <taxon>Pseudomonadati</taxon>
        <taxon>Thermodesulfobacteriota</taxon>
        <taxon>Desulfobulbia</taxon>
        <taxon>Desulfobulbales</taxon>
        <taxon>Desulfobulbaceae</taxon>
        <taxon>Desulfolithobacter</taxon>
    </lineage>
</organism>
<dbReference type="SUPFAM" id="SSF53822">
    <property type="entry name" value="Periplasmic binding protein-like I"/>
    <property type="match status" value="1"/>
</dbReference>
<gene>
    <name evidence="7" type="ORF">GF1_28680</name>
</gene>
<feature type="domain" description="Leucine-binding protein" evidence="6">
    <location>
        <begin position="24"/>
        <end position="360"/>
    </location>
</feature>
<dbReference type="PRINTS" id="PR00337">
    <property type="entry name" value="LEUILEVALBP"/>
</dbReference>
<comment type="similarity">
    <text evidence="1">Belongs to the leucine-binding protein family.</text>
</comment>
<dbReference type="Pfam" id="PF13458">
    <property type="entry name" value="Peripla_BP_6"/>
    <property type="match status" value="1"/>
</dbReference>
<keyword evidence="8" id="KW-1185">Reference proteome</keyword>
<reference evidence="7" key="1">
    <citation type="submission" date="2020-12" db="EMBL/GenBank/DDBJ databases">
        <title>Desulfobium dissulfuricans gen. nov., sp. nov., a novel mesophilic, sulfate-reducing bacterium isolated from a deep-sea hydrothermal vent.</title>
        <authorList>
            <person name="Hashimoto Y."/>
            <person name="Tame A."/>
            <person name="Sawayama S."/>
            <person name="Miyazaki J."/>
            <person name="Takai K."/>
            <person name="Nakagawa S."/>
        </authorList>
    </citation>
    <scope>NUCLEOTIDE SEQUENCE</scope>
    <source>
        <strain evidence="7">GF1</strain>
    </source>
</reference>
<dbReference type="KEGG" id="ddu:GF1_28680"/>
<keyword evidence="2" id="KW-0813">Transport</keyword>
<feature type="chain" id="PRO_5037838594" evidence="5">
    <location>
        <begin position="22"/>
        <end position="366"/>
    </location>
</feature>
<dbReference type="PANTHER" id="PTHR47151:SF2">
    <property type="entry name" value="AMINO ACID BINDING PROTEIN"/>
    <property type="match status" value="1"/>
</dbReference>
<dbReference type="PANTHER" id="PTHR47151">
    <property type="entry name" value="LEU/ILE/VAL-BINDING ABC TRANSPORTER SUBUNIT"/>
    <property type="match status" value="1"/>
</dbReference>
<evidence type="ECO:0000313" key="8">
    <source>
        <dbReference type="Proteomes" id="UP001063350"/>
    </source>
</evidence>
<evidence type="ECO:0000256" key="2">
    <source>
        <dbReference type="ARBA" id="ARBA00022448"/>
    </source>
</evidence>
<dbReference type="InterPro" id="IPR028082">
    <property type="entry name" value="Peripla_BP_I"/>
</dbReference>
<name>A0A915U6R7_9BACT</name>
<proteinExistence type="inferred from homology"/>
<protein>
    <submittedName>
        <fullName evidence="7">Branched chain amino acid ABC transporter substrate-binding protein</fullName>
    </submittedName>
</protein>
<dbReference type="EMBL" id="AP024233">
    <property type="protein sequence ID" value="BCO10492.1"/>
    <property type="molecule type" value="Genomic_DNA"/>
</dbReference>
<dbReference type="InterPro" id="IPR000709">
    <property type="entry name" value="Leu_Ile_Val-bd"/>
</dbReference>
<evidence type="ECO:0000313" key="7">
    <source>
        <dbReference type="EMBL" id="BCO10492.1"/>
    </source>
</evidence>
<dbReference type="GO" id="GO:0006865">
    <property type="term" value="P:amino acid transport"/>
    <property type="evidence" value="ECO:0007669"/>
    <property type="project" value="UniProtKB-KW"/>
</dbReference>